<keyword evidence="11" id="KW-1185">Reference proteome</keyword>
<dbReference type="RefSeq" id="WP_177318720.1">
    <property type="nucleotide sequence ID" value="NZ_CP139972.1"/>
</dbReference>
<name>A0A1K1SN56_9BACT</name>
<dbReference type="InterPro" id="IPR002129">
    <property type="entry name" value="PyrdxlP-dep_de-COase"/>
</dbReference>
<dbReference type="Pfam" id="PF00282">
    <property type="entry name" value="Pyridoxal_deC"/>
    <property type="match status" value="1"/>
</dbReference>
<comment type="similarity">
    <text evidence="2 7">Belongs to the group II decarboxylase family.</text>
</comment>
<evidence type="ECO:0000313" key="11">
    <source>
        <dbReference type="Proteomes" id="UP001326715"/>
    </source>
</evidence>
<comment type="cofactor">
    <cofactor evidence="1 6 7">
        <name>pyridoxal 5'-phosphate</name>
        <dbReference type="ChEBI" id="CHEBI:597326"/>
    </cofactor>
</comment>
<dbReference type="Gene3D" id="3.40.640.10">
    <property type="entry name" value="Type I PLP-dependent aspartate aminotransferase-like (Major domain)"/>
    <property type="match status" value="1"/>
</dbReference>
<protein>
    <submittedName>
        <fullName evidence="8">L-2,4-diaminobutyrate decarboxylase</fullName>
    </submittedName>
    <submittedName>
        <fullName evidence="9">Pyridoxal-dependent decarboxylase</fullName>
    </submittedName>
</protein>
<evidence type="ECO:0000256" key="3">
    <source>
        <dbReference type="ARBA" id="ARBA00022793"/>
    </source>
</evidence>
<dbReference type="AlphaFoldDB" id="A0A1K1SN56"/>
<dbReference type="GO" id="GO:0005737">
    <property type="term" value="C:cytoplasm"/>
    <property type="evidence" value="ECO:0007669"/>
    <property type="project" value="TreeGrafter"/>
</dbReference>
<evidence type="ECO:0000256" key="4">
    <source>
        <dbReference type="ARBA" id="ARBA00022898"/>
    </source>
</evidence>
<dbReference type="Proteomes" id="UP001326715">
    <property type="component" value="Chromosome"/>
</dbReference>
<dbReference type="STRING" id="1004.SAMN05661012_05796"/>
<keyword evidence="3" id="KW-0210">Decarboxylase</keyword>
<gene>
    <name evidence="8" type="ORF">SAMN05661012_05796</name>
    <name evidence="9" type="ORF">SR876_23090</name>
</gene>
<proteinExistence type="inferred from homology"/>
<reference evidence="8 10" key="1">
    <citation type="submission" date="2016-11" db="EMBL/GenBank/DDBJ databases">
        <authorList>
            <person name="Jaros S."/>
            <person name="Januszkiewicz K."/>
            <person name="Wedrychowicz H."/>
        </authorList>
    </citation>
    <scope>NUCLEOTIDE SEQUENCE [LARGE SCALE GENOMIC DNA]</scope>
    <source>
        <strain evidence="8 10">DSM 784</strain>
    </source>
</reference>
<dbReference type="GO" id="GO:0016831">
    <property type="term" value="F:carboxy-lyase activity"/>
    <property type="evidence" value="ECO:0007669"/>
    <property type="project" value="UniProtKB-KW"/>
</dbReference>
<evidence type="ECO:0000256" key="1">
    <source>
        <dbReference type="ARBA" id="ARBA00001933"/>
    </source>
</evidence>
<dbReference type="InterPro" id="IPR015421">
    <property type="entry name" value="PyrdxlP-dep_Trfase_major"/>
</dbReference>
<feature type="modified residue" description="N6-(pyridoxal phosphate)lysine" evidence="6">
    <location>
        <position position="331"/>
    </location>
</feature>
<evidence type="ECO:0000313" key="8">
    <source>
        <dbReference type="EMBL" id="SFW85832.1"/>
    </source>
</evidence>
<dbReference type="Gene3D" id="3.90.1150.170">
    <property type="match status" value="1"/>
</dbReference>
<evidence type="ECO:0000313" key="9">
    <source>
        <dbReference type="EMBL" id="WQG87817.1"/>
    </source>
</evidence>
<evidence type="ECO:0000256" key="5">
    <source>
        <dbReference type="ARBA" id="ARBA00023239"/>
    </source>
</evidence>
<dbReference type="EMBL" id="CP140154">
    <property type="protein sequence ID" value="WQG87817.1"/>
    <property type="molecule type" value="Genomic_DNA"/>
</dbReference>
<evidence type="ECO:0000256" key="2">
    <source>
        <dbReference type="ARBA" id="ARBA00009533"/>
    </source>
</evidence>
<evidence type="ECO:0000256" key="7">
    <source>
        <dbReference type="RuleBase" id="RU000382"/>
    </source>
</evidence>
<dbReference type="Proteomes" id="UP000183788">
    <property type="component" value="Unassembled WGS sequence"/>
</dbReference>
<reference evidence="9 11" key="2">
    <citation type="submission" date="2023-11" db="EMBL/GenBank/DDBJ databases">
        <title>MicrobeMod: A computational toolkit for identifying prokaryotic methylation and restriction-modification with nanopore sequencing.</title>
        <authorList>
            <person name="Crits-Christoph A."/>
            <person name="Kang S.C."/>
            <person name="Lee H."/>
            <person name="Ostrov N."/>
        </authorList>
    </citation>
    <scope>NUCLEOTIDE SEQUENCE [LARGE SCALE GENOMIC DNA]</scope>
    <source>
        <strain evidence="9 11">ATCC 23090</strain>
    </source>
</reference>
<dbReference type="InterPro" id="IPR015424">
    <property type="entry name" value="PyrdxlP-dep_Trfase"/>
</dbReference>
<dbReference type="PANTHER" id="PTHR45677:SF8">
    <property type="entry name" value="CYSTEINE SULFINIC ACID DECARBOXYLASE"/>
    <property type="match status" value="1"/>
</dbReference>
<keyword evidence="5 7" id="KW-0456">Lyase</keyword>
<evidence type="ECO:0000256" key="6">
    <source>
        <dbReference type="PIRSR" id="PIRSR602129-50"/>
    </source>
</evidence>
<dbReference type="EMBL" id="FPIZ01000027">
    <property type="protein sequence ID" value="SFW85832.1"/>
    <property type="molecule type" value="Genomic_DNA"/>
</dbReference>
<keyword evidence="4 6" id="KW-0663">Pyridoxal phosphate</keyword>
<dbReference type="SUPFAM" id="SSF53383">
    <property type="entry name" value="PLP-dependent transferases"/>
    <property type="match status" value="1"/>
</dbReference>
<dbReference type="GO" id="GO:0030170">
    <property type="term" value="F:pyridoxal phosphate binding"/>
    <property type="evidence" value="ECO:0007669"/>
    <property type="project" value="InterPro"/>
</dbReference>
<organism evidence="8 10">
    <name type="scientific">Chitinophaga sancti</name>
    <dbReference type="NCBI Taxonomy" id="1004"/>
    <lineage>
        <taxon>Bacteria</taxon>
        <taxon>Pseudomonadati</taxon>
        <taxon>Bacteroidota</taxon>
        <taxon>Chitinophagia</taxon>
        <taxon>Chitinophagales</taxon>
        <taxon>Chitinophagaceae</taxon>
        <taxon>Chitinophaga</taxon>
    </lineage>
</organism>
<dbReference type="GO" id="GO:0019752">
    <property type="term" value="P:carboxylic acid metabolic process"/>
    <property type="evidence" value="ECO:0007669"/>
    <property type="project" value="InterPro"/>
</dbReference>
<evidence type="ECO:0000313" key="10">
    <source>
        <dbReference type="Proteomes" id="UP000183788"/>
    </source>
</evidence>
<dbReference type="PANTHER" id="PTHR45677">
    <property type="entry name" value="GLUTAMATE DECARBOXYLASE-RELATED"/>
    <property type="match status" value="1"/>
</dbReference>
<sequence>MSLNEIAGPVNYNSSYVPLQTTESISCEEAFSTKAFRNISEVVVSSLEQYLQNIEPVSGLALTDPAILTQKARSLMTNASEEIAAFDENRLRKIIDLYTKTGIQVHSKGYMGRQFSGVLPLSGVFDLVNATVNQPSSFYEAAQLPNVAERIMQEELNKYIGYPEDTFTMVTTSGGSLANLTALLAARNYKYPNVWNSGLHGIQPEGRPAVAISENAHYSIKRAIGIMGVGEDQIVKLPVNDKNQIDSRRVPLMLKKAKEQGLHVFCMVASACTTDTGSFDPLEELSTIARENNIWFHVDGAHGASLLLSDSHRYKLKGLENADSFIWDAHKMLFTPGTCTLLFYKDKQRSYGAFRQDASYVFEKEADIYTALDSGEQNFECTKRPLIMNLWVSWAMHGKAVFSQKIDRLCYLAAEAYNILCNENDFELVHQPQANILCFRYVPDNLDPEVHPHFQLNTRNKIKEEGRFFISKVELNGQEVLRVVFMNHEIEMKHFRMLLQEIRRTGQDIIAAQNGRSAQHKLHTAINIL</sequence>
<accession>A0A1K1SN56</accession>